<keyword evidence="2" id="KW-0413">Isomerase</keyword>
<dbReference type="KEGG" id="paqt:E8L99_03945"/>
<dbReference type="Gene3D" id="3.30.2350.10">
    <property type="entry name" value="Pseudouridine synthase"/>
    <property type="match status" value="1"/>
</dbReference>
<feature type="domain" description="Pseudouridine synthase RsuA/RluA-like" evidence="3">
    <location>
        <begin position="31"/>
        <end position="179"/>
    </location>
</feature>
<gene>
    <name evidence="4" type="ORF">E8L99_03945</name>
</gene>
<reference evidence="4 5" key="1">
    <citation type="submission" date="2019-04" db="EMBL/GenBank/DDBJ databases">
        <title>Phreatobacter aquaticus sp. nov.</title>
        <authorList>
            <person name="Choi A."/>
            <person name="Baek K."/>
        </authorList>
    </citation>
    <scope>NUCLEOTIDE SEQUENCE [LARGE SCALE GENOMIC DNA]</scope>
    <source>
        <strain evidence="4 5">NMCR1094</strain>
    </source>
</reference>
<evidence type="ECO:0000256" key="1">
    <source>
        <dbReference type="ARBA" id="ARBA00010876"/>
    </source>
</evidence>
<dbReference type="AlphaFoldDB" id="A0A4D7QI00"/>
<dbReference type="InterPro" id="IPR006224">
    <property type="entry name" value="PsdUridine_synth_RluA-like_CS"/>
</dbReference>
<dbReference type="GO" id="GO:0009982">
    <property type="term" value="F:pseudouridine synthase activity"/>
    <property type="evidence" value="ECO:0007669"/>
    <property type="project" value="InterPro"/>
</dbReference>
<protein>
    <submittedName>
        <fullName evidence="4">RNA pseudouridine synthase</fullName>
    </submittedName>
</protein>
<dbReference type="InterPro" id="IPR050188">
    <property type="entry name" value="RluA_PseudoU_synthase"/>
</dbReference>
<evidence type="ECO:0000313" key="5">
    <source>
        <dbReference type="Proteomes" id="UP000298588"/>
    </source>
</evidence>
<proteinExistence type="inferred from homology"/>
<keyword evidence="5" id="KW-1185">Reference proteome</keyword>
<evidence type="ECO:0000256" key="2">
    <source>
        <dbReference type="ARBA" id="ARBA00023235"/>
    </source>
</evidence>
<organism evidence="4 5">
    <name type="scientific">Phreatobacter aquaticus</name>
    <dbReference type="NCBI Taxonomy" id="2570229"/>
    <lineage>
        <taxon>Bacteria</taxon>
        <taxon>Pseudomonadati</taxon>
        <taxon>Pseudomonadota</taxon>
        <taxon>Alphaproteobacteria</taxon>
        <taxon>Hyphomicrobiales</taxon>
        <taxon>Phreatobacteraceae</taxon>
        <taxon>Phreatobacter</taxon>
    </lineage>
</organism>
<dbReference type="InterPro" id="IPR006145">
    <property type="entry name" value="PsdUridine_synth_RsuA/RluA"/>
</dbReference>
<dbReference type="OrthoDB" id="9807829at2"/>
<dbReference type="GO" id="GO:0003723">
    <property type="term" value="F:RNA binding"/>
    <property type="evidence" value="ECO:0007669"/>
    <property type="project" value="InterPro"/>
</dbReference>
<dbReference type="SUPFAM" id="SSF55120">
    <property type="entry name" value="Pseudouridine synthase"/>
    <property type="match status" value="1"/>
</dbReference>
<evidence type="ECO:0000313" key="4">
    <source>
        <dbReference type="EMBL" id="QCK84987.1"/>
    </source>
</evidence>
<accession>A0A4D7QI00</accession>
<dbReference type="EMBL" id="CP039865">
    <property type="protein sequence ID" value="QCK84987.1"/>
    <property type="molecule type" value="Genomic_DNA"/>
</dbReference>
<dbReference type="PROSITE" id="PS01129">
    <property type="entry name" value="PSI_RLU"/>
    <property type="match status" value="1"/>
</dbReference>
<dbReference type="PANTHER" id="PTHR21600">
    <property type="entry name" value="MITOCHONDRIAL RNA PSEUDOURIDINE SYNTHASE"/>
    <property type="match status" value="1"/>
</dbReference>
<dbReference type="GO" id="GO:0000455">
    <property type="term" value="P:enzyme-directed rRNA pseudouridine synthesis"/>
    <property type="evidence" value="ECO:0007669"/>
    <property type="project" value="TreeGrafter"/>
</dbReference>
<dbReference type="CDD" id="cd02869">
    <property type="entry name" value="PseudoU_synth_RluA_like"/>
    <property type="match status" value="1"/>
</dbReference>
<dbReference type="GO" id="GO:0140098">
    <property type="term" value="F:catalytic activity, acting on RNA"/>
    <property type="evidence" value="ECO:0007669"/>
    <property type="project" value="UniProtKB-ARBA"/>
</dbReference>
<dbReference type="InterPro" id="IPR020103">
    <property type="entry name" value="PsdUridine_synth_cat_dom_sf"/>
</dbReference>
<dbReference type="Pfam" id="PF00849">
    <property type="entry name" value="PseudoU_synth_2"/>
    <property type="match status" value="1"/>
</dbReference>
<dbReference type="PANTHER" id="PTHR21600:SF44">
    <property type="entry name" value="RIBOSOMAL LARGE SUBUNIT PSEUDOURIDINE SYNTHASE D"/>
    <property type="match status" value="1"/>
</dbReference>
<dbReference type="RefSeq" id="WP_137098321.1">
    <property type="nucleotide sequence ID" value="NZ_CP039865.1"/>
</dbReference>
<comment type="similarity">
    <text evidence="1">Belongs to the pseudouridine synthase RluA family.</text>
</comment>
<evidence type="ECO:0000259" key="3">
    <source>
        <dbReference type="Pfam" id="PF00849"/>
    </source>
</evidence>
<dbReference type="Proteomes" id="UP000298588">
    <property type="component" value="Chromosome"/>
</dbReference>
<sequence length="242" mass="26017">MQAPSPTKPDHPSVPDPLGLIPRLLHRDASVLILDKPAGLPVHKGPGGGPNLADNLGALRFGLPRDPELAHRLDKETAGCLVLGRHHKALVRLADLFKRNEVKKTYWAVVEGGPAEDEGTIDLAMSPRDPKRGWWMKIDPQGQKATTLFRVLGRGEGRTWLALEPVTGRTHQLRLHCQAMGYPILGDPIYGSAPRHGGPGLHLLARSISLPFAPNKPAIAAEATVPSHMAAELAKCGFAPSP</sequence>
<name>A0A4D7QI00_9HYPH</name>